<dbReference type="RefSeq" id="WP_115900865.1">
    <property type="nucleotide sequence ID" value="NZ_QUNS01000003.1"/>
</dbReference>
<evidence type="ECO:0000259" key="3">
    <source>
        <dbReference type="PROSITE" id="PS51186"/>
    </source>
</evidence>
<gene>
    <name evidence="4" type="ORF">C7448_103255</name>
</gene>
<feature type="domain" description="N-acetyltransferase" evidence="3">
    <location>
        <begin position="1"/>
        <end position="184"/>
    </location>
</feature>
<dbReference type="GO" id="GO:0016747">
    <property type="term" value="F:acyltransferase activity, transferring groups other than amino-acyl groups"/>
    <property type="evidence" value="ECO:0007669"/>
    <property type="project" value="InterPro"/>
</dbReference>
<evidence type="ECO:0000313" key="5">
    <source>
        <dbReference type="Proteomes" id="UP000256884"/>
    </source>
</evidence>
<evidence type="ECO:0000256" key="1">
    <source>
        <dbReference type="ARBA" id="ARBA00022679"/>
    </source>
</evidence>
<dbReference type="Pfam" id="PF00583">
    <property type="entry name" value="Acetyltransf_1"/>
    <property type="match status" value="1"/>
</dbReference>
<comment type="caution">
    <text evidence="4">The sequence shown here is derived from an EMBL/GenBank/DDBJ whole genome shotgun (WGS) entry which is preliminary data.</text>
</comment>
<evidence type="ECO:0000313" key="4">
    <source>
        <dbReference type="EMBL" id="REH52520.1"/>
    </source>
</evidence>
<dbReference type="PANTHER" id="PTHR43420">
    <property type="entry name" value="ACETYLTRANSFERASE"/>
    <property type="match status" value="1"/>
</dbReference>
<dbReference type="EMBL" id="QUNS01000003">
    <property type="protein sequence ID" value="REH52520.1"/>
    <property type="molecule type" value="Genomic_DNA"/>
</dbReference>
<proteinExistence type="predicted"/>
<dbReference type="CDD" id="cd04301">
    <property type="entry name" value="NAT_SF"/>
    <property type="match status" value="1"/>
</dbReference>
<keyword evidence="5" id="KW-1185">Reference proteome</keyword>
<dbReference type="Proteomes" id="UP000256884">
    <property type="component" value="Unassembled WGS sequence"/>
</dbReference>
<sequence>MIIRRATTKDVKEIATCMMLAMEEIVYKFIGENSTKKALHFLESLIIQKNNQYSYENCWVIEDNNKVITAANVYNGADLEKLRIPVALLMKTMFNQKLVYEKETQSGEYYIDCIGVNPNYQGKGIGSKMLQFLIDEYVRKKNETLGLLVDKNNPNAKKLYLKLGFKVVGKKTLVDKEMEHLQIQ</sequence>
<dbReference type="OrthoDB" id="5319888at2"/>
<keyword evidence="2" id="KW-0012">Acyltransferase</keyword>
<dbReference type="InterPro" id="IPR016181">
    <property type="entry name" value="Acyl_CoA_acyltransferase"/>
</dbReference>
<keyword evidence="1 4" id="KW-0808">Transferase</keyword>
<organism evidence="4 5">
    <name type="scientific">Tenacibaculum gallaicum</name>
    <dbReference type="NCBI Taxonomy" id="561505"/>
    <lineage>
        <taxon>Bacteria</taxon>
        <taxon>Pseudomonadati</taxon>
        <taxon>Bacteroidota</taxon>
        <taxon>Flavobacteriia</taxon>
        <taxon>Flavobacteriales</taxon>
        <taxon>Flavobacteriaceae</taxon>
        <taxon>Tenacibaculum</taxon>
    </lineage>
</organism>
<dbReference type="Gene3D" id="3.40.630.30">
    <property type="match status" value="1"/>
</dbReference>
<name>A0A3E0I1U3_9FLAO</name>
<evidence type="ECO:0000256" key="2">
    <source>
        <dbReference type="ARBA" id="ARBA00023315"/>
    </source>
</evidence>
<dbReference type="InterPro" id="IPR000182">
    <property type="entry name" value="GNAT_dom"/>
</dbReference>
<dbReference type="PROSITE" id="PS51186">
    <property type="entry name" value="GNAT"/>
    <property type="match status" value="1"/>
</dbReference>
<dbReference type="SUPFAM" id="SSF55729">
    <property type="entry name" value="Acyl-CoA N-acyltransferases (Nat)"/>
    <property type="match status" value="1"/>
</dbReference>
<protein>
    <submittedName>
        <fullName evidence="4">Acetyltransferase (GNAT) family protein</fullName>
    </submittedName>
</protein>
<reference evidence="4 5" key="1">
    <citation type="submission" date="2018-08" db="EMBL/GenBank/DDBJ databases">
        <title>Genomic Encyclopedia of Type Strains, Phase IV (KMG-IV): sequencing the most valuable type-strain genomes for metagenomic binning, comparative biology and taxonomic classification.</title>
        <authorList>
            <person name="Goeker M."/>
        </authorList>
    </citation>
    <scope>NUCLEOTIDE SEQUENCE [LARGE SCALE GENOMIC DNA]</scope>
    <source>
        <strain evidence="4 5">DSM 18841</strain>
    </source>
</reference>
<accession>A0A3E0I1U3</accession>
<dbReference type="InterPro" id="IPR050680">
    <property type="entry name" value="YpeA/RimI_acetyltransf"/>
</dbReference>
<dbReference type="AlphaFoldDB" id="A0A3E0I1U3"/>